<dbReference type="Pfam" id="PF02885">
    <property type="entry name" value="Glycos_trans_3N"/>
    <property type="match status" value="1"/>
</dbReference>
<dbReference type="GO" id="GO:0006206">
    <property type="term" value="P:pyrimidine nucleobase metabolic process"/>
    <property type="evidence" value="ECO:0007669"/>
    <property type="project" value="InterPro"/>
</dbReference>
<dbReference type="Pfam" id="PF07831">
    <property type="entry name" value="PYNP_C"/>
    <property type="match status" value="1"/>
</dbReference>
<dbReference type="InterPro" id="IPR035902">
    <property type="entry name" value="Nuc_phospho_transferase"/>
</dbReference>
<dbReference type="GO" id="GO:0005829">
    <property type="term" value="C:cytosol"/>
    <property type="evidence" value="ECO:0007669"/>
    <property type="project" value="TreeGrafter"/>
</dbReference>
<accession>A0A9Y1BMW7</accession>
<reference evidence="4" key="1">
    <citation type="journal article" date="2022" name="Nat. Microbiol.">
        <title>Unique mobile elements and scalable gene flow at the prokaryote-eukaryote boundary revealed by circularized Asgard archaea genomes.</title>
        <authorList>
            <person name="Wu F."/>
            <person name="Speth D.R."/>
            <person name="Philosof A."/>
            <person name="Cremiere A."/>
            <person name="Narayanan A."/>
            <person name="Barco R.A."/>
            <person name="Connon S.A."/>
            <person name="Amend J.P."/>
            <person name="Antoshechkin I.A."/>
            <person name="Orphan V.J."/>
        </authorList>
    </citation>
    <scope>NUCLEOTIDE SEQUENCE</scope>
    <source>
        <strain evidence="4">PM71</strain>
    </source>
</reference>
<feature type="domain" description="Pyrimidine nucleoside phosphorylase C-terminal" evidence="3">
    <location>
        <begin position="421"/>
        <end position="488"/>
    </location>
</feature>
<dbReference type="InterPro" id="IPR036320">
    <property type="entry name" value="Glycosyl_Trfase_fam3_N_dom_sf"/>
</dbReference>
<dbReference type="Gene3D" id="1.20.970.50">
    <property type="match status" value="1"/>
</dbReference>
<name>A0A9Y1BMW7_9ARCH</name>
<sequence length="504" mass="54534">MIIKIEPSLDNEPYFALINSEFASKYSLHPGQLVEITPYNVGMKIRPSETYPPNTLGISQKASKEFSIRGGEEVEIREIINENIIHVIHKKMKGTHLNENEINMLFSAIDKNLIHPSQIAVLMSLFEVVGLSMDETTSVAKAIINNSRRLIHKKKPVVDKHSIGGIAGNRITPIMIPILAAAGLTIPKISTRAITSPAGTIDTVELLMPCDLTLSEMSEVVEKTGGCVVSGENVGLADVTDKIIHVLDSIKIDPKEFMVASILSKKIVAGSEYVLIDLPTGKGAKVSSREKAKDLGRLFTSIGTSLKLQMDCIISPGDRPIGSMIGPSLEAIDVLNILKDQSGSNDLMNKAVSLSGIILEAQNLVPRGSGHKMALDLLKSGKAYEKFKEIVEAQGGNPDINIEDIPKAKYVEEIKATQDGVIYAIDSASISTLARQAGAPFDKTAGVKIMVNRGDRVKKGDTLFEIHSSSSSKLSASAELARTKFEAIDMERMILEVISGPKEM</sequence>
<gene>
    <name evidence="4" type="ORF">K9W45_05880</name>
</gene>
<dbReference type="GO" id="GO:0006213">
    <property type="term" value="P:pyrimidine nucleoside metabolic process"/>
    <property type="evidence" value="ECO:0007669"/>
    <property type="project" value="InterPro"/>
</dbReference>
<dbReference type="Proteomes" id="UP001201020">
    <property type="component" value="Chromosome"/>
</dbReference>
<evidence type="ECO:0000313" key="4">
    <source>
        <dbReference type="EMBL" id="UJG41993.1"/>
    </source>
</evidence>
<protein>
    <submittedName>
        <fullName evidence="4">Thymidine phosphorylase</fullName>
        <ecNumber evidence="4">2.4.2.4</ecNumber>
    </submittedName>
</protein>
<dbReference type="InterPro" id="IPR000312">
    <property type="entry name" value="Glycosyl_Trfase_fam3"/>
</dbReference>
<organism evidence="4">
    <name type="scientific">Candidatus Heimdallarchaeum aukensis</name>
    <dbReference type="NCBI Taxonomy" id="2876573"/>
    <lineage>
        <taxon>Archaea</taxon>
        <taxon>Promethearchaeati</taxon>
        <taxon>Candidatus Heimdallarchaeota</taxon>
        <taxon>Candidatus Heimdallarchaeia (ex Rinke et al. 2021) (nom. nud.)</taxon>
        <taxon>Candidatus Heimdallarchaeales</taxon>
        <taxon>Candidatus Heimdallarchaeaceae</taxon>
        <taxon>Candidatus Heimdallarchaeum</taxon>
    </lineage>
</organism>
<dbReference type="AlphaFoldDB" id="A0A9Y1BMW7"/>
<dbReference type="PANTHER" id="PTHR10515:SF0">
    <property type="entry name" value="THYMIDINE PHOSPHORYLASE"/>
    <property type="match status" value="1"/>
</dbReference>
<dbReference type="InterPro" id="IPR017459">
    <property type="entry name" value="Glycosyl_Trfase_fam3_N_dom"/>
</dbReference>
<dbReference type="NCBIfam" id="TIGR02645">
    <property type="entry name" value="ARCH_P_rylase"/>
    <property type="match status" value="1"/>
</dbReference>
<dbReference type="Gene3D" id="3.40.1030.10">
    <property type="entry name" value="Nucleoside phosphorylase/phosphoribosyltransferase catalytic domain"/>
    <property type="match status" value="1"/>
</dbReference>
<dbReference type="NCBIfam" id="NF003338">
    <property type="entry name" value="PRK04350.1"/>
    <property type="match status" value="1"/>
</dbReference>
<dbReference type="InterPro" id="IPR000053">
    <property type="entry name" value="Thymidine/pyrmidine_PPase"/>
</dbReference>
<dbReference type="Gene3D" id="3.90.1170.30">
    <property type="entry name" value="Pyrimidine nucleoside phosphorylase-like, C-terminal domain"/>
    <property type="match status" value="1"/>
</dbReference>
<dbReference type="SUPFAM" id="SSF47648">
    <property type="entry name" value="Nucleoside phosphorylase/phosphoribosyltransferase N-terminal domain"/>
    <property type="match status" value="1"/>
</dbReference>
<dbReference type="InterPro" id="IPR013102">
    <property type="entry name" value="PYNP_C"/>
</dbReference>
<dbReference type="PANTHER" id="PTHR10515">
    <property type="entry name" value="THYMIDINE PHOSPHORYLASE"/>
    <property type="match status" value="1"/>
</dbReference>
<dbReference type="GO" id="GO:0004645">
    <property type="term" value="F:1,4-alpha-oligoglucan phosphorylase activity"/>
    <property type="evidence" value="ECO:0007669"/>
    <property type="project" value="InterPro"/>
</dbReference>
<proteinExistence type="predicted"/>
<keyword evidence="2 4" id="KW-0808">Transferase</keyword>
<dbReference type="InterPro" id="IPR036566">
    <property type="entry name" value="PYNP-like_C_sf"/>
</dbReference>
<evidence type="ECO:0000256" key="2">
    <source>
        <dbReference type="ARBA" id="ARBA00022679"/>
    </source>
</evidence>
<dbReference type="Pfam" id="PF00591">
    <property type="entry name" value="Glycos_transf_3"/>
    <property type="match status" value="1"/>
</dbReference>
<evidence type="ECO:0000259" key="3">
    <source>
        <dbReference type="SMART" id="SM00941"/>
    </source>
</evidence>
<dbReference type="SUPFAM" id="SSF54680">
    <property type="entry name" value="Pyrimidine nucleoside phosphorylase C-terminal domain"/>
    <property type="match status" value="1"/>
</dbReference>
<dbReference type="EMBL" id="CP084166">
    <property type="protein sequence ID" value="UJG41993.1"/>
    <property type="molecule type" value="Genomic_DNA"/>
</dbReference>
<dbReference type="SMART" id="SM00941">
    <property type="entry name" value="PYNP_C"/>
    <property type="match status" value="1"/>
</dbReference>
<dbReference type="InterPro" id="IPR013466">
    <property type="entry name" value="Thymidine/AMP_Pase"/>
</dbReference>
<evidence type="ECO:0000256" key="1">
    <source>
        <dbReference type="ARBA" id="ARBA00022676"/>
    </source>
</evidence>
<keyword evidence="1 4" id="KW-0328">Glycosyltransferase</keyword>
<dbReference type="SUPFAM" id="SSF52418">
    <property type="entry name" value="Nucleoside phosphorylase/phosphoribosyltransferase catalytic domain"/>
    <property type="match status" value="1"/>
</dbReference>
<dbReference type="EC" id="2.4.2.4" evidence="4"/>
<dbReference type="GO" id="GO:0009032">
    <property type="term" value="F:thymidine phosphorylase activity"/>
    <property type="evidence" value="ECO:0007669"/>
    <property type="project" value="UniProtKB-EC"/>
</dbReference>